<evidence type="ECO:0000313" key="8">
    <source>
        <dbReference type="Proteomes" id="UP000477311"/>
    </source>
</evidence>
<evidence type="ECO:0000256" key="1">
    <source>
        <dbReference type="ARBA" id="ARBA00022553"/>
    </source>
</evidence>
<dbReference type="PANTHER" id="PTHR43214:SF43">
    <property type="entry name" value="TWO-COMPONENT RESPONSE REGULATOR"/>
    <property type="match status" value="1"/>
</dbReference>
<dbReference type="EMBL" id="JAAKYA010000072">
    <property type="protein sequence ID" value="NGO39813.1"/>
    <property type="molecule type" value="Genomic_DNA"/>
</dbReference>
<dbReference type="Pfam" id="PF00072">
    <property type="entry name" value="Response_reg"/>
    <property type="match status" value="1"/>
</dbReference>
<dbReference type="PROSITE" id="PS50043">
    <property type="entry name" value="HTH_LUXR_2"/>
    <property type="match status" value="1"/>
</dbReference>
<sequence>MKAAESSVASVPWRTVVVDEAPLMREAIRHCLEGDGRFVVVGEAAAAARALELVSVHKPALVVTELALPGRSGLELIRDVRAQFADVRVLVFTACDERLYAARALRAGARGFLHKRADGSALAAAARQVMSGRIAVETDLALHLVEELVGGNPRVMGSLQTLTDRELEVLRLLGRARTVREIATALHLSPKTVETHKVNLMHKLGIRSSAELLRFALQWAEDELLGRTVADSLAGTSPGTESPEPVADSSTAGGRPVRKRSG</sequence>
<feature type="region of interest" description="Disordered" evidence="4">
    <location>
        <begin position="231"/>
        <end position="262"/>
    </location>
</feature>
<dbReference type="GO" id="GO:0000160">
    <property type="term" value="P:phosphorelay signal transduction system"/>
    <property type="evidence" value="ECO:0007669"/>
    <property type="project" value="InterPro"/>
</dbReference>
<proteinExistence type="predicted"/>
<evidence type="ECO:0000256" key="2">
    <source>
        <dbReference type="ARBA" id="ARBA00023125"/>
    </source>
</evidence>
<dbReference type="AlphaFoldDB" id="A0A6M1RQ57"/>
<dbReference type="Proteomes" id="UP000477311">
    <property type="component" value="Unassembled WGS sequence"/>
</dbReference>
<organism evidence="7 8">
    <name type="scientific">Limisphaera ngatamarikiensis</name>
    <dbReference type="NCBI Taxonomy" id="1324935"/>
    <lineage>
        <taxon>Bacteria</taxon>
        <taxon>Pseudomonadati</taxon>
        <taxon>Verrucomicrobiota</taxon>
        <taxon>Verrucomicrobiia</taxon>
        <taxon>Limisphaerales</taxon>
        <taxon>Limisphaeraceae</taxon>
        <taxon>Limisphaera</taxon>
    </lineage>
</organism>
<dbReference type="SMART" id="SM00421">
    <property type="entry name" value="HTH_LUXR"/>
    <property type="match status" value="1"/>
</dbReference>
<dbReference type="InterPro" id="IPR058245">
    <property type="entry name" value="NreC/VraR/RcsB-like_REC"/>
</dbReference>
<protein>
    <submittedName>
        <fullName evidence="7">Response regulator transcription factor</fullName>
    </submittedName>
</protein>
<evidence type="ECO:0000259" key="5">
    <source>
        <dbReference type="PROSITE" id="PS50043"/>
    </source>
</evidence>
<comment type="caution">
    <text evidence="3">Lacks conserved residue(s) required for the propagation of feature annotation.</text>
</comment>
<dbReference type="PROSITE" id="PS50110">
    <property type="entry name" value="RESPONSE_REGULATORY"/>
    <property type="match status" value="1"/>
</dbReference>
<reference evidence="7 8" key="1">
    <citation type="submission" date="2020-02" db="EMBL/GenBank/DDBJ databases">
        <title>Draft genome sequence of Limisphaera ngatamarikiensis NGM72.4T, a thermophilic Verrucomicrobia grouped in subdivision 3.</title>
        <authorList>
            <person name="Carere C.R."/>
            <person name="Steen J."/>
            <person name="Hugenholtz P."/>
            <person name="Stott M.B."/>
        </authorList>
    </citation>
    <scope>NUCLEOTIDE SEQUENCE [LARGE SCALE GENOMIC DNA]</scope>
    <source>
        <strain evidence="7 8">NGM72.4</strain>
    </source>
</reference>
<dbReference type="RefSeq" id="WP_165108054.1">
    <property type="nucleotide sequence ID" value="NZ_JAAKYA010000072.1"/>
</dbReference>
<dbReference type="InterPro" id="IPR001789">
    <property type="entry name" value="Sig_transdc_resp-reg_receiver"/>
</dbReference>
<name>A0A6M1RQ57_9BACT</name>
<dbReference type="PRINTS" id="PR00038">
    <property type="entry name" value="HTHLUXR"/>
</dbReference>
<dbReference type="InterPro" id="IPR000792">
    <property type="entry name" value="Tscrpt_reg_LuxR_C"/>
</dbReference>
<keyword evidence="8" id="KW-1185">Reference proteome</keyword>
<accession>A0A6M1RQ57</accession>
<dbReference type="CDD" id="cd17535">
    <property type="entry name" value="REC_NarL-like"/>
    <property type="match status" value="1"/>
</dbReference>
<dbReference type="SMART" id="SM00448">
    <property type="entry name" value="REC"/>
    <property type="match status" value="1"/>
</dbReference>
<dbReference type="InterPro" id="IPR011006">
    <property type="entry name" value="CheY-like_superfamily"/>
</dbReference>
<dbReference type="SUPFAM" id="SSF52172">
    <property type="entry name" value="CheY-like"/>
    <property type="match status" value="1"/>
</dbReference>
<keyword evidence="2" id="KW-0238">DNA-binding</keyword>
<dbReference type="SUPFAM" id="SSF46894">
    <property type="entry name" value="C-terminal effector domain of the bipartite response regulators"/>
    <property type="match status" value="1"/>
</dbReference>
<dbReference type="PANTHER" id="PTHR43214">
    <property type="entry name" value="TWO-COMPONENT RESPONSE REGULATOR"/>
    <property type="match status" value="1"/>
</dbReference>
<dbReference type="GO" id="GO:0006355">
    <property type="term" value="P:regulation of DNA-templated transcription"/>
    <property type="evidence" value="ECO:0007669"/>
    <property type="project" value="InterPro"/>
</dbReference>
<feature type="domain" description="HTH luxR-type" evidence="5">
    <location>
        <begin position="155"/>
        <end position="220"/>
    </location>
</feature>
<dbReference type="CDD" id="cd06170">
    <property type="entry name" value="LuxR_C_like"/>
    <property type="match status" value="1"/>
</dbReference>
<evidence type="ECO:0000259" key="6">
    <source>
        <dbReference type="PROSITE" id="PS50110"/>
    </source>
</evidence>
<evidence type="ECO:0000256" key="3">
    <source>
        <dbReference type="PROSITE-ProRule" id="PRU00169"/>
    </source>
</evidence>
<evidence type="ECO:0000256" key="4">
    <source>
        <dbReference type="SAM" id="MobiDB-lite"/>
    </source>
</evidence>
<dbReference type="InterPro" id="IPR039420">
    <property type="entry name" value="WalR-like"/>
</dbReference>
<gene>
    <name evidence="7" type="ORF">G4L39_10465</name>
</gene>
<dbReference type="GO" id="GO:0003677">
    <property type="term" value="F:DNA binding"/>
    <property type="evidence" value="ECO:0007669"/>
    <property type="project" value="UniProtKB-KW"/>
</dbReference>
<evidence type="ECO:0000313" key="7">
    <source>
        <dbReference type="EMBL" id="NGO39813.1"/>
    </source>
</evidence>
<dbReference type="InterPro" id="IPR016032">
    <property type="entry name" value="Sig_transdc_resp-reg_C-effctor"/>
</dbReference>
<dbReference type="Pfam" id="PF00196">
    <property type="entry name" value="GerE"/>
    <property type="match status" value="1"/>
</dbReference>
<feature type="domain" description="Response regulatory" evidence="6">
    <location>
        <begin position="14"/>
        <end position="130"/>
    </location>
</feature>
<dbReference type="Gene3D" id="3.40.50.2300">
    <property type="match status" value="1"/>
</dbReference>
<comment type="caution">
    <text evidence="7">The sequence shown here is derived from an EMBL/GenBank/DDBJ whole genome shotgun (WGS) entry which is preliminary data.</text>
</comment>
<keyword evidence="1" id="KW-0597">Phosphoprotein</keyword>